<evidence type="ECO:0000313" key="4">
    <source>
        <dbReference type="EMBL" id="KAK2146771.1"/>
    </source>
</evidence>
<dbReference type="InterPro" id="IPR011146">
    <property type="entry name" value="HIT-like"/>
</dbReference>
<evidence type="ECO:0000313" key="5">
    <source>
        <dbReference type="Proteomes" id="UP001208570"/>
    </source>
</evidence>
<dbReference type="CDD" id="cd01276">
    <property type="entry name" value="PKCI_related"/>
    <property type="match status" value="1"/>
</dbReference>
<name>A0AAD9MWW2_9ANNE</name>
<comment type="caution">
    <text evidence="2">Lacks conserved residue(s) required for the propagation of feature annotation.</text>
</comment>
<dbReference type="EMBL" id="JAODUP010000583">
    <property type="protein sequence ID" value="KAK2146771.1"/>
    <property type="molecule type" value="Genomic_DNA"/>
</dbReference>
<comment type="caution">
    <text evidence="4">The sequence shown here is derived from an EMBL/GenBank/DDBJ whole genome shotgun (WGS) entry which is preliminary data.</text>
</comment>
<evidence type="ECO:0000256" key="1">
    <source>
        <dbReference type="PIRSR" id="PIRSR601310-1"/>
    </source>
</evidence>
<protein>
    <recommendedName>
        <fullName evidence="3">HIT domain-containing protein</fullName>
    </recommendedName>
</protein>
<gene>
    <name evidence="4" type="ORF">LSH36_583g01015</name>
</gene>
<dbReference type="PRINTS" id="PR00332">
    <property type="entry name" value="HISTRIAD"/>
</dbReference>
<dbReference type="SUPFAM" id="SSF54197">
    <property type="entry name" value="HIT-like"/>
    <property type="match status" value="1"/>
</dbReference>
<evidence type="ECO:0000259" key="3">
    <source>
        <dbReference type="PROSITE" id="PS51084"/>
    </source>
</evidence>
<feature type="active site" description="Tele-AMP-histidine intermediate" evidence="1">
    <location>
        <position position="99"/>
    </location>
</feature>
<accession>A0AAD9MWW2</accession>
<dbReference type="InterPro" id="IPR036265">
    <property type="entry name" value="HIT-like_sf"/>
</dbReference>
<dbReference type="PANTHER" id="PTHR23089">
    <property type="entry name" value="HISTIDINE TRIAD HIT PROTEIN"/>
    <property type="match status" value="1"/>
</dbReference>
<dbReference type="InterPro" id="IPR001310">
    <property type="entry name" value="Histidine_triad_HIT"/>
</dbReference>
<dbReference type="Proteomes" id="UP001208570">
    <property type="component" value="Unassembled WGS sequence"/>
</dbReference>
<dbReference type="Gene3D" id="3.30.428.10">
    <property type="entry name" value="HIT-like"/>
    <property type="match status" value="1"/>
</dbReference>
<proteinExistence type="predicted"/>
<sequence length="113" mass="12835">MDTIFDKIIRGEIKTTFIYEDKYAVAFHDLNPQAPIHVLVIPRTKFKNITEAQQINTKILGKFLQAIAKTATLLHLDENGYRVVFNCGKNALQTVNYMHAHILGGRQLSWPPG</sequence>
<evidence type="ECO:0000256" key="2">
    <source>
        <dbReference type="PROSITE-ProRule" id="PRU00464"/>
    </source>
</evidence>
<dbReference type="PROSITE" id="PS51084">
    <property type="entry name" value="HIT_2"/>
    <property type="match status" value="1"/>
</dbReference>
<dbReference type="GO" id="GO:0003824">
    <property type="term" value="F:catalytic activity"/>
    <property type="evidence" value="ECO:0007669"/>
    <property type="project" value="InterPro"/>
</dbReference>
<feature type="domain" description="HIT" evidence="3">
    <location>
        <begin position="4"/>
        <end position="113"/>
    </location>
</feature>
<organism evidence="4 5">
    <name type="scientific">Paralvinella palmiformis</name>
    <dbReference type="NCBI Taxonomy" id="53620"/>
    <lineage>
        <taxon>Eukaryota</taxon>
        <taxon>Metazoa</taxon>
        <taxon>Spiralia</taxon>
        <taxon>Lophotrochozoa</taxon>
        <taxon>Annelida</taxon>
        <taxon>Polychaeta</taxon>
        <taxon>Sedentaria</taxon>
        <taxon>Canalipalpata</taxon>
        <taxon>Terebellida</taxon>
        <taxon>Terebelliformia</taxon>
        <taxon>Alvinellidae</taxon>
        <taxon>Paralvinella</taxon>
    </lineage>
</organism>
<dbReference type="AlphaFoldDB" id="A0AAD9MWW2"/>
<keyword evidence="5" id="KW-1185">Reference proteome</keyword>
<dbReference type="Pfam" id="PF01230">
    <property type="entry name" value="HIT"/>
    <property type="match status" value="1"/>
</dbReference>
<reference evidence="4" key="1">
    <citation type="journal article" date="2023" name="Mol. Biol. Evol.">
        <title>Third-Generation Sequencing Reveals the Adaptive Role of the Epigenome in Three Deep-Sea Polychaetes.</title>
        <authorList>
            <person name="Perez M."/>
            <person name="Aroh O."/>
            <person name="Sun Y."/>
            <person name="Lan Y."/>
            <person name="Juniper S.K."/>
            <person name="Young C.R."/>
            <person name="Angers B."/>
            <person name="Qian P.Y."/>
        </authorList>
    </citation>
    <scope>NUCLEOTIDE SEQUENCE</scope>
    <source>
        <strain evidence="4">P08H-3</strain>
    </source>
</reference>